<evidence type="ECO:0000313" key="2">
    <source>
        <dbReference type="EMBL" id="KAF6078353.1"/>
    </source>
</evidence>
<sequence>MLSPKQQAVSQPPRSRGKQLTHTPDKYLPRARSVLSVCGGGETGVCDRTCDRGGPAAWSSSCPDSPPPGQLKPCAFGTPPFPCSSPRLSQPSLQHRFTPPEIGRSTPHFFFLFLLLFFVQQPHFWVLPLVLPSCTPWKVWLSGAEGPSVPCQAGSAPPTATLHSTFPLLLPLPFPPLSVTAWGPLRPQRLRKSHQRLRPRPSGGEGHASCPPRLPRADTRQPQPERVRGKNQGNGRRSPPNRCRLQGNNYLFIFREGREGERERETSMCGCWGHGLQPWHVP</sequence>
<comment type="caution">
    <text evidence="2">The sequence shown here is derived from an EMBL/GenBank/DDBJ whole genome shotgun (WGS) entry which is preliminary data.</text>
</comment>
<evidence type="ECO:0000313" key="3">
    <source>
        <dbReference type="Proteomes" id="UP000664940"/>
    </source>
</evidence>
<feature type="region of interest" description="Disordered" evidence="1">
    <location>
        <begin position="1"/>
        <end position="25"/>
    </location>
</feature>
<feature type="compositionally biased region" description="Basic and acidic residues" evidence="1">
    <location>
        <begin position="215"/>
        <end position="228"/>
    </location>
</feature>
<evidence type="ECO:0000256" key="1">
    <source>
        <dbReference type="SAM" id="MobiDB-lite"/>
    </source>
</evidence>
<dbReference type="EMBL" id="JABVXQ010000014">
    <property type="protein sequence ID" value="KAF6078353.1"/>
    <property type="molecule type" value="Genomic_DNA"/>
</dbReference>
<accession>A0A833YQN7</accession>
<feature type="compositionally biased region" description="Polar residues" evidence="1">
    <location>
        <begin position="1"/>
        <end position="22"/>
    </location>
</feature>
<protein>
    <submittedName>
        <fullName evidence="2">Uncharacterized protein</fullName>
    </submittedName>
</protein>
<dbReference type="AlphaFoldDB" id="A0A833YQN7"/>
<feature type="compositionally biased region" description="Basic residues" evidence="1">
    <location>
        <begin position="188"/>
        <end position="199"/>
    </location>
</feature>
<reference evidence="2 3" key="1">
    <citation type="journal article" date="2020" name="Nature">
        <title>Six reference-quality genomes reveal evolution of bat adaptations.</title>
        <authorList>
            <person name="Jebb D."/>
            <person name="Huang Z."/>
            <person name="Pippel M."/>
            <person name="Hughes G.M."/>
            <person name="Lavrichenko K."/>
            <person name="Devanna P."/>
            <person name="Winkler S."/>
            <person name="Jermiin L.S."/>
            <person name="Skirmuntt E.C."/>
            <person name="Katzourakis A."/>
            <person name="Burkitt-Gray L."/>
            <person name="Ray D.A."/>
            <person name="Sullivan K.A.M."/>
            <person name="Roscito J.G."/>
            <person name="Kirilenko B.M."/>
            <person name="Davalos L.M."/>
            <person name="Corthals A.P."/>
            <person name="Power M.L."/>
            <person name="Jones G."/>
            <person name="Ransome R.D."/>
            <person name="Dechmann D.K.N."/>
            <person name="Locatelli A.G."/>
            <person name="Puechmaille S.J."/>
            <person name="Fedrigo O."/>
            <person name="Jarvis E.D."/>
            <person name="Hiller M."/>
            <person name="Vernes S.C."/>
            <person name="Myers E.W."/>
            <person name="Teeling E.C."/>
        </authorList>
    </citation>
    <scope>NUCLEOTIDE SEQUENCE [LARGE SCALE GENOMIC DNA]</scope>
    <source>
        <strain evidence="2">Bat1K_MPI-CBG_1</strain>
    </source>
</reference>
<dbReference type="Proteomes" id="UP000664940">
    <property type="component" value="Unassembled WGS sequence"/>
</dbReference>
<gene>
    <name evidence="2" type="ORF">HJG60_009197</name>
</gene>
<organism evidence="2 3">
    <name type="scientific">Phyllostomus discolor</name>
    <name type="common">pale spear-nosed bat</name>
    <dbReference type="NCBI Taxonomy" id="89673"/>
    <lineage>
        <taxon>Eukaryota</taxon>
        <taxon>Metazoa</taxon>
        <taxon>Chordata</taxon>
        <taxon>Craniata</taxon>
        <taxon>Vertebrata</taxon>
        <taxon>Euteleostomi</taxon>
        <taxon>Mammalia</taxon>
        <taxon>Eutheria</taxon>
        <taxon>Laurasiatheria</taxon>
        <taxon>Chiroptera</taxon>
        <taxon>Yangochiroptera</taxon>
        <taxon>Phyllostomidae</taxon>
        <taxon>Phyllostominae</taxon>
        <taxon>Phyllostomus</taxon>
    </lineage>
</organism>
<name>A0A833YQN7_9CHIR</name>
<feature type="region of interest" description="Disordered" evidence="1">
    <location>
        <begin position="188"/>
        <end position="244"/>
    </location>
</feature>
<proteinExistence type="predicted"/>